<reference evidence="2" key="2">
    <citation type="submission" date="2024-10" db="UniProtKB">
        <authorList>
            <consortium name="EnsemblProtists"/>
        </authorList>
    </citation>
    <scope>IDENTIFICATION</scope>
</reference>
<reference evidence="3" key="1">
    <citation type="journal article" date="2013" name="Nature">
        <title>Pan genome of the phytoplankton Emiliania underpins its global distribution.</title>
        <authorList>
            <person name="Read B.A."/>
            <person name="Kegel J."/>
            <person name="Klute M.J."/>
            <person name="Kuo A."/>
            <person name="Lefebvre S.C."/>
            <person name="Maumus F."/>
            <person name="Mayer C."/>
            <person name="Miller J."/>
            <person name="Monier A."/>
            <person name="Salamov A."/>
            <person name="Young J."/>
            <person name="Aguilar M."/>
            <person name="Claverie J.M."/>
            <person name="Frickenhaus S."/>
            <person name="Gonzalez K."/>
            <person name="Herman E.K."/>
            <person name="Lin Y.C."/>
            <person name="Napier J."/>
            <person name="Ogata H."/>
            <person name="Sarno A.F."/>
            <person name="Shmutz J."/>
            <person name="Schroeder D."/>
            <person name="de Vargas C."/>
            <person name="Verret F."/>
            <person name="von Dassow P."/>
            <person name="Valentin K."/>
            <person name="Van de Peer Y."/>
            <person name="Wheeler G."/>
            <person name="Dacks J.B."/>
            <person name="Delwiche C.F."/>
            <person name="Dyhrman S.T."/>
            <person name="Glockner G."/>
            <person name="John U."/>
            <person name="Richards T."/>
            <person name="Worden A.Z."/>
            <person name="Zhang X."/>
            <person name="Grigoriev I.V."/>
            <person name="Allen A.E."/>
            <person name="Bidle K."/>
            <person name="Borodovsky M."/>
            <person name="Bowler C."/>
            <person name="Brownlee C."/>
            <person name="Cock J.M."/>
            <person name="Elias M."/>
            <person name="Gladyshev V.N."/>
            <person name="Groth M."/>
            <person name="Guda C."/>
            <person name="Hadaegh A."/>
            <person name="Iglesias-Rodriguez M.D."/>
            <person name="Jenkins J."/>
            <person name="Jones B.M."/>
            <person name="Lawson T."/>
            <person name="Leese F."/>
            <person name="Lindquist E."/>
            <person name="Lobanov A."/>
            <person name="Lomsadze A."/>
            <person name="Malik S.B."/>
            <person name="Marsh M.E."/>
            <person name="Mackinder L."/>
            <person name="Mock T."/>
            <person name="Mueller-Roeber B."/>
            <person name="Pagarete A."/>
            <person name="Parker M."/>
            <person name="Probert I."/>
            <person name="Quesneville H."/>
            <person name="Raines C."/>
            <person name="Rensing S.A."/>
            <person name="Riano-Pachon D.M."/>
            <person name="Richier S."/>
            <person name="Rokitta S."/>
            <person name="Shiraiwa Y."/>
            <person name="Soanes D.M."/>
            <person name="van der Giezen M."/>
            <person name="Wahlund T.M."/>
            <person name="Williams B."/>
            <person name="Wilson W."/>
            <person name="Wolfe G."/>
            <person name="Wurch L.L."/>
        </authorList>
    </citation>
    <scope>NUCLEOTIDE SEQUENCE</scope>
</reference>
<dbReference type="GO" id="GO:0006511">
    <property type="term" value="P:ubiquitin-dependent protein catabolic process"/>
    <property type="evidence" value="ECO:0007669"/>
    <property type="project" value="InterPro"/>
</dbReference>
<dbReference type="PaxDb" id="2903-EOD41702"/>
<evidence type="ECO:0000259" key="1">
    <source>
        <dbReference type="Pfam" id="PF03931"/>
    </source>
</evidence>
<evidence type="ECO:0000313" key="3">
    <source>
        <dbReference type="Proteomes" id="UP000013827"/>
    </source>
</evidence>
<dbReference type="AlphaFoldDB" id="A0A0D3L117"/>
<dbReference type="HOGENOM" id="CLU_2872327_0_0_1"/>
<feature type="domain" description="SKP1 component POZ" evidence="1">
    <location>
        <begin position="4"/>
        <end position="39"/>
    </location>
</feature>
<dbReference type="InterPro" id="IPR016073">
    <property type="entry name" value="Skp1_comp_POZ"/>
</dbReference>
<proteinExistence type="predicted"/>
<evidence type="ECO:0000313" key="2">
    <source>
        <dbReference type="EnsemblProtists" id="EOD41702"/>
    </source>
</evidence>
<dbReference type="EnsemblProtists" id="EOD41702">
    <property type="protein sequence ID" value="EOD41702"/>
    <property type="gene ID" value="EMIHUDRAFT_194153"/>
</dbReference>
<accession>A0A0D3L117</accession>
<protein>
    <recommendedName>
        <fullName evidence="1">SKP1 component POZ domain-containing protein</fullName>
    </recommendedName>
</protein>
<name>A0A0D3L117_EMIH1</name>
<dbReference type="KEGG" id="ehx:EMIHUDRAFT_194153"/>
<organism evidence="2 3">
    <name type="scientific">Emiliania huxleyi (strain CCMP1516)</name>
    <dbReference type="NCBI Taxonomy" id="280463"/>
    <lineage>
        <taxon>Eukaryota</taxon>
        <taxon>Haptista</taxon>
        <taxon>Haptophyta</taxon>
        <taxon>Prymnesiophyceae</taxon>
        <taxon>Isochrysidales</taxon>
        <taxon>Noelaerhabdaceae</taxon>
        <taxon>Emiliania</taxon>
    </lineage>
</organism>
<dbReference type="RefSeq" id="XP_005794131.1">
    <property type="nucleotide sequence ID" value="XM_005794074.1"/>
</dbReference>
<dbReference type="InterPro" id="IPR011333">
    <property type="entry name" value="SKP1/BTB/POZ_sf"/>
</dbReference>
<dbReference type="Gene3D" id="3.30.710.10">
    <property type="entry name" value="Potassium Channel Kv1.1, Chain A"/>
    <property type="match status" value="1"/>
</dbReference>
<keyword evidence="3" id="KW-1185">Reference proteome</keyword>
<dbReference type="Pfam" id="PF03931">
    <property type="entry name" value="Skp1_POZ"/>
    <property type="match status" value="1"/>
</dbReference>
<dbReference type="SUPFAM" id="SSF54695">
    <property type="entry name" value="POZ domain"/>
    <property type="match status" value="1"/>
</dbReference>
<dbReference type="Proteomes" id="UP000013827">
    <property type="component" value="Unassembled WGS sequence"/>
</dbReference>
<sequence length="64" mass="6944">MDPVKLIASDGTEIILDRQAAMVSGTIKSMLGGPVARRSPLGHFFGRCGPSAARRRHARARWGR</sequence>
<dbReference type="GeneID" id="17286972"/>